<feature type="compositionally biased region" description="Basic and acidic residues" evidence="1">
    <location>
        <begin position="1289"/>
        <end position="1306"/>
    </location>
</feature>
<organism evidence="3 4">
    <name type="scientific">Hohenbuehelia grisea</name>
    <dbReference type="NCBI Taxonomy" id="104357"/>
    <lineage>
        <taxon>Eukaryota</taxon>
        <taxon>Fungi</taxon>
        <taxon>Dikarya</taxon>
        <taxon>Basidiomycota</taxon>
        <taxon>Agaricomycotina</taxon>
        <taxon>Agaricomycetes</taxon>
        <taxon>Agaricomycetidae</taxon>
        <taxon>Agaricales</taxon>
        <taxon>Pleurotineae</taxon>
        <taxon>Pleurotaceae</taxon>
        <taxon>Hohenbuehelia</taxon>
    </lineage>
</organism>
<sequence length="1428" mass="149537">MPSFLSKVFGRKKDEKDHSDGKKEPSLLEGKFEAVSPTVSPTAAKFSENAGTVRGKDKEKEKEKDKDKDFGFGLFKVKSGPSQPESSTQTRAETPHLSLNLPNLKDESTSRPLDSLFEADPGASLLLSDAEIGQRRLTPPDTLQLVRACAQAISTRGGLDALGIMHPHWYSSSPDVQRRLISLFIHSLASNSPSTTLPSSPVSVPSFGSEIESTRSPHDVTAVLRWGIRHMLLEQPGFGLEKSWYQSFLDQERAANYPPNAFSDKLLPLLPATHVEILTATLDLMSSLAAHGQANGTSGSKLSKLIGLWILALPRAEPSDDWSSFYARWERAGRMFEHIFLARIRDEGIVLRQPTRLSELVQHYPYNKNNSSTDQELLPRPRLSTKSFPTLFVRVATQVAHPEKEARLHPLELIEQAFNAEPDSEAAGDSAELWTKVKATVTSDAAADGSASTQSLSLSQIFADDTIRLLAKVPFSGSKSSPPNFNALISDPDSRQRSFSVGEAANGSAPVSDSQAHPTVLESPKPTSPVYTASPSSASAAPMDWSQFSTSGFFENSNTTTFASTLGLLEKDAEVTAPGQATTKKGKGPSVGRGRKSLDRLPSPRAASPAPSKHAQVSKSSRASIIRIDEAFIDFWSDALLDPIASDWPSFVVCKIKSSELALSDKDTPIHWLVIEHVFVPVPAPLSPVPEDDAAAAKGRRPSSPRPSFRSDVSGALSATRRRFSLFSSSRSRQSTDGVTSPTKGTRSKKKAVKSPQVGEMGEILAEREEDEVEAKAAKETEKAKKDDAPIIRVPSPKPRKSVDAAPKSPDVGKGAAIGAALVGTGAAVAGAAAIASASVGEPAEEPPKPETSVPGAVEPEGDAAKESDAPPATEAAPESSRLPVDAQDSAKPKALGEVPSEPTAVPVPAAEAQPEGPAPPATEEPATDAAVAVASETNVDAKVAEAAVADDTPESQTAAVAPATALDAVPEPVKEEIPESHEPVSIPVETSLPDPAQEPTSEPVHEGADAPVDETAAPETGPAATIEAAPEPTTELSPATVEAAAPEQTEPVPVPTVYAAPEVAKEAEPETTPVPGIEAAPEPATEATPEPDQDAATEPHAPAPVASDESETVVEPSTETSEAAQEPTPEPEATPVPSIEAAPAPSTVPATVPEQAPSVEEPSKEESLAEPEPNVPVTETLPPGPSQVADSNDGAVSTDLPAVPIIDAPPVVDHPPDSVEPLNTDEDKPHETHIPASVEAMSDKPVPEHTGDELPPAPESVVLSGETPGPQIALSTSEPAAVEQASLHSHEADAAADEPAEKAPEPAEPITHAPVDEPAGETAEDKEVKEEEPPHPNGNGVVDSTPAVADKNETSPAVEQAAPDATATPKEPIADKSDDIDPSTAPPKDADAEALPEQSSADKAEDTSEQATHEGNGVVKAAAAAEP</sequence>
<feature type="compositionally biased region" description="Low complexity" evidence="1">
    <location>
        <begin position="924"/>
        <end position="935"/>
    </location>
</feature>
<evidence type="ECO:0000313" key="3">
    <source>
        <dbReference type="EMBL" id="KAL0952885.1"/>
    </source>
</evidence>
<feature type="compositionally biased region" description="Low complexity" evidence="1">
    <location>
        <begin position="1136"/>
        <end position="1154"/>
    </location>
</feature>
<feature type="compositionally biased region" description="Low complexity" evidence="1">
    <location>
        <begin position="1015"/>
        <end position="1063"/>
    </location>
</feature>
<evidence type="ECO:0000259" key="2">
    <source>
        <dbReference type="Pfam" id="PF08101"/>
    </source>
</evidence>
<feature type="domain" description="Meiotically up-regulated protein Msb1/Mug8" evidence="2">
    <location>
        <begin position="142"/>
        <end position="640"/>
    </location>
</feature>
<dbReference type="InterPro" id="IPR012965">
    <property type="entry name" value="Msb1/Mug8_dom"/>
</dbReference>
<protein>
    <recommendedName>
        <fullName evidence="2">Meiotically up-regulated protein Msb1/Mug8 domain-containing protein</fullName>
    </recommendedName>
</protein>
<accession>A0ABR3JCP3</accession>
<feature type="compositionally biased region" description="Low complexity" evidence="1">
    <location>
        <begin position="898"/>
        <end position="916"/>
    </location>
</feature>
<feature type="compositionally biased region" description="Basic and acidic residues" evidence="1">
    <location>
        <begin position="11"/>
        <end position="32"/>
    </location>
</feature>
<dbReference type="InterPro" id="IPR008936">
    <property type="entry name" value="Rho_GTPase_activation_prot"/>
</dbReference>
<feature type="compositionally biased region" description="Polar residues" evidence="1">
    <location>
        <begin position="80"/>
        <end position="92"/>
    </location>
</feature>
<dbReference type="Pfam" id="PF08101">
    <property type="entry name" value="Msb1-Mug8_dom"/>
    <property type="match status" value="1"/>
</dbReference>
<feature type="region of interest" description="Disordered" evidence="1">
    <location>
        <begin position="574"/>
        <end position="619"/>
    </location>
</feature>
<feature type="region of interest" description="Disordered" evidence="1">
    <location>
        <begin position="727"/>
        <end position="814"/>
    </location>
</feature>
<feature type="region of interest" description="Disordered" evidence="1">
    <location>
        <begin position="477"/>
        <end position="536"/>
    </location>
</feature>
<dbReference type="EMBL" id="JASNQZ010000010">
    <property type="protein sequence ID" value="KAL0952885.1"/>
    <property type="molecule type" value="Genomic_DNA"/>
</dbReference>
<feature type="region of interest" description="Disordered" evidence="1">
    <location>
        <begin position="948"/>
        <end position="1428"/>
    </location>
</feature>
<evidence type="ECO:0000256" key="1">
    <source>
        <dbReference type="SAM" id="MobiDB-lite"/>
    </source>
</evidence>
<feature type="compositionally biased region" description="Low complexity" evidence="1">
    <location>
        <begin position="1071"/>
        <end position="1089"/>
    </location>
</feature>
<evidence type="ECO:0000313" key="4">
    <source>
        <dbReference type="Proteomes" id="UP001556367"/>
    </source>
</evidence>
<feature type="region of interest" description="Disordered" evidence="1">
    <location>
        <begin position="837"/>
        <end position="935"/>
    </location>
</feature>
<feature type="compositionally biased region" description="Basic and acidic residues" evidence="1">
    <location>
        <begin position="54"/>
        <end position="70"/>
    </location>
</feature>
<comment type="caution">
    <text evidence="3">The sequence shown here is derived from an EMBL/GenBank/DDBJ whole genome shotgun (WGS) entry which is preliminary data.</text>
</comment>
<proteinExistence type="predicted"/>
<feature type="compositionally biased region" description="Low complexity" evidence="1">
    <location>
        <begin position="1200"/>
        <end position="1212"/>
    </location>
</feature>
<feature type="compositionally biased region" description="Low complexity" evidence="1">
    <location>
        <begin position="958"/>
        <end position="971"/>
    </location>
</feature>
<dbReference type="Proteomes" id="UP001556367">
    <property type="component" value="Unassembled WGS sequence"/>
</dbReference>
<feature type="compositionally biased region" description="Low complexity" evidence="1">
    <location>
        <begin position="870"/>
        <end position="881"/>
    </location>
</feature>
<dbReference type="Gene3D" id="1.10.555.10">
    <property type="entry name" value="Rho GTPase activation protein"/>
    <property type="match status" value="1"/>
</dbReference>
<feature type="region of interest" description="Disordered" evidence="1">
    <location>
        <begin position="690"/>
        <end position="714"/>
    </location>
</feature>
<feature type="compositionally biased region" description="Basic and acidic residues" evidence="1">
    <location>
        <begin position="774"/>
        <end position="790"/>
    </location>
</feature>
<feature type="compositionally biased region" description="Basic and acidic residues" evidence="1">
    <location>
        <begin position="973"/>
        <end position="983"/>
    </location>
</feature>
<feature type="compositionally biased region" description="Basic and acidic residues" evidence="1">
    <location>
        <begin position="1242"/>
        <end position="1253"/>
    </location>
</feature>
<feature type="compositionally biased region" description="Low complexity" evidence="1">
    <location>
        <begin position="603"/>
        <end position="612"/>
    </location>
</feature>
<feature type="compositionally biased region" description="Basic and acidic residues" evidence="1">
    <location>
        <begin position="1324"/>
        <end position="1335"/>
    </location>
</feature>
<feature type="region of interest" description="Disordered" evidence="1">
    <location>
        <begin position="1"/>
        <end position="109"/>
    </location>
</feature>
<name>A0ABR3JCP3_9AGAR</name>
<gene>
    <name evidence="3" type="ORF">HGRIS_007104</name>
</gene>
<keyword evidence="4" id="KW-1185">Reference proteome</keyword>
<reference evidence="4" key="1">
    <citation type="submission" date="2024-06" db="EMBL/GenBank/DDBJ databases">
        <title>Multi-omics analyses provide insights into the biosynthesis of the anticancer antibiotic pleurotin in Hohenbuehelia grisea.</title>
        <authorList>
            <person name="Weaver J.A."/>
            <person name="Alberti F."/>
        </authorList>
    </citation>
    <scope>NUCLEOTIDE SEQUENCE [LARGE SCALE GENOMIC DNA]</scope>
    <source>
        <strain evidence="4">T-177</strain>
    </source>
</reference>
<feature type="compositionally biased region" description="Polar residues" evidence="1">
    <location>
        <begin position="735"/>
        <end position="745"/>
    </location>
</feature>
<feature type="compositionally biased region" description="Low complexity" evidence="1">
    <location>
        <begin position="1114"/>
        <end position="1128"/>
    </location>
</feature>